<feature type="transmembrane region" description="Helical" evidence="8">
    <location>
        <begin position="755"/>
        <end position="779"/>
    </location>
</feature>
<reference evidence="13" key="1">
    <citation type="submission" date="2021-06" db="EMBL/GenBank/DDBJ databases">
        <authorList>
            <consortium name="Wellcome Sanger Institute Data Sharing"/>
        </authorList>
    </citation>
    <scope>NUCLEOTIDE SEQUENCE [LARGE SCALE GENOMIC DNA]</scope>
</reference>
<feature type="domain" description="SEA" evidence="9">
    <location>
        <begin position="66"/>
        <end position="174"/>
    </location>
</feature>
<feature type="transmembrane region" description="Helical" evidence="8">
    <location>
        <begin position="878"/>
        <end position="901"/>
    </location>
</feature>
<dbReference type="InterPro" id="IPR000203">
    <property type="entry name" value="GPS"/>
</dbReference>
<dbReference type="FunFam" id="1.20.1070.10:FF:000058">
    <property type="entry name" value="Adhesion G protein-coupled receptor F5"/>
    <property type="match status" value="1"/>
</dbReference>
<dbReference type="InterPro" id="IPR036364">
    <property type="entry name" value="SEA_dom_sf"/>
</dbReference>
<keyword evidence="14" id="KW-1185">Reference proteome</keyword>
<reference evidence="13" key="3">
    <citation type="submission" date="2025-09" db="UniProtKB">
        <authorList>
            <consortium name="Ensembl"/>
        </authorList>
    </citation>
    <scope>IDENTIFICATION</scope>
</reference>
<dbReference type="InterPro" id="IPR017981">
    <property type="entry name" value="GPCR_2-like_7TM"/>
</dbReference>
<comment type="similarity">
    <text evidence="2">Belongs to the G-protein coupled receptor 2 family. Adhesion G-protein coupled receptor (ADGR) subfamily.</text>
</comment>
<feature type="domain" description="G-protein coupled receptors family 2 profile 2" evidence="11">
    <location>
        <begin position="676"/>
        <end position="937"/>
    </location>
</feature>
<evidence type="ECO:0000313" key="14">
    <source>
        <dbReference type="Proteomes" id="UP000694620"/>
    </source>
</evidence>
<evidence type="ECO:0000313" key="13">
    <source>
        <dbReference type="Ensembl" id="ENSECRP00000012896.1"/>
    </source>
</evidence>
<evidence type="ECO:0000256" key="1">
    <source>
        <dbReference type="ARBA" id="ARBA00004141"/>
    </source>
</evidence>
<organism evidence="13 14">
    <name type="scientific">Erpetoichthys calabaricus</name>
    <name type="common">Rope fish</name>
    <name type="synonym">Calamoichthys calabaricus</name>
    <dbReference type="NCBI Taxonomy" id="27687"/>
    <lineage>
        <taxon>Eukaryota</taxon>
        <taxon>Metazoa</taxon>
        <taxon>Chordata</taxon>
        <taxon>Craniata</taxon>
        <taxon>Vertebrata</taxon>
        <taxon>Euteleostomi</taxon>
        <taxon>Actinopterygii</taxon>
        <taxon>Polypteriformes</taxon>
        <taxon>Polypteridae</taxon>
        <taxon>Erpetoichthys</taxon>
    </lineage>
</organism>
<dbReference type="AlphaFoldDB" id="A0A8C4S7T0"/>
<feature type="domain" description="Ig-like" evidence="12">
    <location>
        <begin position="262"/>
        <end position="353"/>
    </location>
</feature>
<evidence type="ECO:0000259" key="9">
    <source>
        <dbReference type="PROSITE" id="PS50024"/>
    </source>
</evidence>
<dbReference type="PROSITE" id="PS50261">
    <property type="entry name" value="G_PROTEIN_RECEP_F2_4"/>
    <property type="match status" value="1"/>
</dbReference>
<reference evidence="13" key="2">
    <citation type="submission" date="2025-08" db="UniProtKB">
        <authorList>
            <consortium name="Ensembl"/>
        </authorList>
    </citation>
    <scope>IDENTIFICATION</scope>
</reference>
<dbReference type="InterPro" id="IPR036179">
    <property type="entry name" value="Ig-like_dom_sf"/>
</dbReference>
<comment type="subcellular location">
    <subcellularLocation>
        <location evidence="1">Membrane</location>
        <topology evidence="1">Multi-pass membrane protein</topology>
    </subcellularLocation>
</comment>
<dbReference type="PANTHER" id="PTHR45813">
    <property type="entry name" value="IG-LIKE DOMAIN-CONTAINING PROTEIN"/>
    <property type="match status" value="1"/>
</dbReference>
<dbReference type="InterPro" id="IPR000832">
    <property type="entry name" value="GPCR_2_secretin-like"/>
</dbReference>
<dbReference type="GeneTree" id="ENSGT00940000154603"/>
<accession>A0A8C4S7T0</accession>
<dbReference type="InterPro" id="IPR046338">
    <property type="entry name" value="GAIN_dom_sf"/>
</dbReference>
<keyword evidence="3 8" id="KW-0812">Transmembrane</keyword>
<dbReference type="GO" id="GO:0004930">
    <property type="term" value="F:G protein-coupled receptor activity"/>
    <property type="evidence" value="ECO:0007669"/>
    <property type="project" value="InterPro"/>
</dbReference>
<dbReference type="Pfam" id="PF01825">
    <property type="entry name" value="GPS"/>
    <property type="match status" value="1"/>
</dbReference>
<evidence type="ECO:0000256" key="8">
    <source>
        <dbReference type="SAM" id="Phobius"/>
    </source>
</evidence>
<keyword evidence="4 8" id="KW-1133">Transmembrane helix</keyword>
<feature type="transmembrane region" description="Helical" evidence="8">
    <location>
        <begin position="913"/>
        <end position="936"/>
    </location>
</feature>
<dbReference type="InterPro" id="IPR051587">
    <property type="entry name" value="Adhesion_GPCR"/>
</dbReference>
<evidence type="ECO:0000256" key="7">
    <source>
        <dbReference type="ARBA" id="ARBA00023180"/>
    </source>
</evidence>
<dbReference type="GO" id="GO:0007166">
    <property type="term" value="P:cell surface receptor signaling pathway"/>
    <property type="evidence" value="ECO:0007669"/>
    <property type="project" value="InterPro"/>
</dbReference>
<keyword evidence="6" id="KW-1015">Disulfide bond</keyword>
<dbReference type="InterPro" id="IPR007110">
    <property type="entry name" value="Ig-like_dom"/>
</dbReference>
<dbReference type="SUPFAM" id="SSF82671">
    <property type="entry name" value="SEA domain"/>
    <property type="match status" value="1"/>
</dbReference>
<dbReference type="PRINTS" id="PR00249">
    <property type="entry name" value="GPCRSECRETIN"/>
</dbReference>
<sequence length="973" mass="107114">MNLNGTITIVSINITTDCTFYGSILSCICMPGFIWRGPICQSQQQCCASQSTCNFTATSDTPSCLPKNTVTMDGSLTLNEKFLPDYNTPSSSLYQNKSTAIIQKLTAAFSNINGFECVNFTGFRSGSVIADFIVYVSGFFNTSQLQTLISAAGSSLNGTIAINTTGIVFMEIPDPPLKYNSNGTLVCSIYDDFDSFTWEISIDQNVRQILIGTECNISFNKTSTTLNLLSATQAWRGNYTCTFTKGSISHKASAFIDIALLPDNINMTVTPSYPNCTKLSSVNFNVSCSIQESTENYNVTWNISGSVKYNVYSQVPVYGIQGNLSCSENSTTLVTCTFTNRLGDSISQSINVSVIYVGDQTCQVNPSCPEGKYNTMVVVPCDPGKVGQKTCNCINGSWGVEDNCINQELQNILNTVLDFQKGIGNPEQMAGQLLQKFNNVSMTTSSINSTADIAASITFLKTLTDAAQSSNASFGSGILQLFVNSASNILSTSLANSWKSSQNSDQSQTLLQSLENFTKMIYLENDTINSTFSNIDLQGYRMKQNPVKLTFDEVNVTVSKLSINAEVITLKYKTMSSFLPMSFPNHESTCVNSVVQTTTILNTTEAERINMTFALVNQSSRTLTLYCVFWDFTIQGWSTDGCQTLPSSPTKADCSCNHTTPFSVLMSKGPVSLPYLNEITYVGLGISICSLIVCLAIESLVWSSVVKSNISHFRHTALVNIAFCMLIGNCCFVGANFRDKITDTWCLAFTLVQHFAYLSMFFWMLCQSMMLLHQIIFLFHQLRKKIYMAISFLFGYGAPVTIVAVSYVMYKDQYYRVDDCWLTYKSNSNLDGSIFTFVIPVGSIVIINIFSLFVVIAKILRPAVSDSTKSNDKETIKGILKAIIILTPVFGLTWGLGFFTMAYDNSSSIEYKIANYAFTILNSLQGLFIFLCGICTEKKVRETLLKLVNSMYAQTTTSESTTNSKATLSFSDK</sequence>
<feature type="transmembrane region" description="Helical" evidence="8">
    <location>
        <begin position="717"/>
        <end position="735"/>
    </location>
</feature>
<evidence type="ECO:0000256" key="4">
    <source>
        <dbReference type="ARBA" id="ARBA00022989"/>
    </source>
</evidence>
<feature type="transmembrane region" description="Helical" evidence="8">
    <location>
        <begin position="681"/>
        <end position="705"/>
    </location>
</feature>
<dbReference type="Gene3D" id="1.25.40.610">
    <property type="match status" value="1"/>
</dbReference>
<evidence type="ECO:0000259" key="11">
    <source>
        <dbReference type="PROSITE" id="PS50261"/>
    </source>
</evidence>
<dbReference type="SMART" id="SM01381">
    <property type="entry name" value="7TM_GPCR_Srsx"/>
    <property type="match status" value="1"/>
</dbReference>
<evidence type="ECO:0000259" key="12">
    <source>
        <dbReference type="PROSITE" id="PS50835"/>
    </source>
</evidence>
<dbReference type="Ensembl" id="ENSECRT00000013117.1">
    <property type="protein sequence ID" value="ENSECRP00000012896.1"/>
    <property type="gene ID" value="ENSECRG00000008620.1"/>
</dbReference>
<feature type="transmembrane region" description="Helical" evidence="8">
    <location>
        <begin position="786"/>
        <end position="809"/>
    </location>
</feature>
<gene>
    <name evidence="13" type="primary">LOC114648026</name>
</gene>
<protein>
    <submittedName>
        <fullName evidence="13">Adhesion G protein-coupled receptor F5-like</fullName>
    </submittedName>
</protein>
<dbReference type="InterPro" id="IPR000276">
    <property type="entry name" value="GPCR_Rhodpsn"/>
</dbReference>
<evidence type="ECO:0000259" key="10">
    <source>
        <dbReference type="PROSITE" id="PS50221"/>
    </source>
</evidence>
<evidence type="ECO:0000256" key="3">
    <source>
        <dbReference type="ARBA" id="ARBA00022692"/>
    </source>
</evidence>
<dbReference type="PROSITE" id="PS50221">
    <property type="entry name" value="GAIN_B"/>
    <property type="match status" value="1"/>
</dbReference>
<dbReference type="Gene3D" id="1.20.1070.10">
    <property type="entry name" value="Rhodopsin 7-helix transmembrane proteins"/>
    <property type="match status" value="1"/>
</dbReference>
<evidence type="ECO:0000256" key="2">
    <source>
        <dbReference type="ARBA" id="ARBA00007343"/>
    </source>
</evidence>
<proteinExistence type="inferred from homology"/>
<dbReference type="PROSITE" id="PS50024">
    <property type="entry name" value="SEA"/>
    <property type="match status" value="1"/>
</dbReference>
<keyword evidence="7" id="KW-0325">Glycoprotein</keyword>
<dbReference type="Proteomes" id="UP000694620">
    <property type="component" value="Chromosome 3"/>
</dbReference>
<dbReference type="SMART" id="SM00303">
    <property type="entry name" value="GPS"/>
    <property type="match status" value="1"/>
</dbReference>
<dbReference type="Pfam" id="PF00002">
    <property type="entry name" value="7tm_2"/>
    <property type="match status" value="1"/>
</dbReference>
<name>A0A8C4S7T0_ERPCA</name>
<dbReference type="InterPro" id="IPR000082">
    <property type="entry name" value="SEA_dom"/>
</dbReference>
<dbReference type="Gene3D" id="2.60.220.50">
    <property type="match status" value="1"/>
</dbReference>
<dbReference type="InterPro" id="IPR057244">
    <property type="entry name" value="GAIN_B"/>
</dbReference>
<dbReference type="GO" id="GO:0016020">
    <property type="term" value="C:membrane"/>
    <property type="evidence" value="ECO:0007669"/>
    <property type="project" value="UniProtKB-SubCell"/>
</dbReference>
<evidence type="ECO:0000256" key="5">
    <source>
        <dbReference type="ARBA" id="ARBA00023136"/>
    </source>
</evidence>
<feature type="transmembrane region" description="Helical" evidence="8">
    <location>
        <begin position="834"/>
        <end position="857"/>
    </location>
</feature>
<evidence type="ECO:0000256" key="6">
    <source>
        <dbReference type="ARBA" id="ARBA00023157"/>
    </source>
</evidence>
<dbReference type="PROSITE" id="PS50835">
    <property type="entry name" value="IG_LIKE"/>
    <property type="match status" value="1"/>
</dbReference>
<dbReference type="SUPFAM" id="SSF48726">
    <property type="entry name" value="Immunoglobulin"/>
    <property type="match status" value="1"/>
</dbReference>
<feature type="domain" description="GAIN-B" evidence="10">
    <location>
        <begin position="519"/>
        <end position="672"/>
    </location>
</feature>
<dbReference type="GO" id="GO:0007189">
    <property type="term" value="P:adenylate cyclase-activating G protein-coupled receptor signaling pathway"/>
    <property type="evidence" value="ECO:0007669"/>
    <property type="project" value="TreeGrafter"/>
</dbReference>
<keyword evidence="5 8" id="KW-0472">Membrane</keyword>
<dbReference type="PANTHER" id="PTHR45813:SF2">
    <property type="entry name" value="ADHESION G-PROTEIN COUPLED RECEPTOR F3"/>
    <property type="match status" value="1"/>
</dbReference>